<proteinExistence type="predicted"/>
<dbReference type="OrthoDB" id="2766494at2759"/>
<name>A0A5C2RTE6_9APHY</name>
<sequence length="579" mass="62854">MSACPHPVIRLMPDLHQDIDHLVAKLIPQATTQLVEAVNELEALCSDVATDNGYVASGYAKVGDCASNRSLNILKEWPHNGERFTSELAARINHFHHRQLRSFDIPVMKVVAVPEAACQGRVLITVEKLMHAVPGDSDTLKLCRKPLPTGSSPLSDPLVHAANLLSTALPVSPSHLAAEDHNTEGDAVLSDVLPPDPIELDDFVAAFLLKMHLLDDQAYQARARSFLSILIRFTTSPLRREENRRKPCPDVTFFDLYAHFTTAASSRTATDFFFDYLEVSRAVRLEGLRSELESATMQVDLETQMCQRLSAEYDTGVLSAQDFAVMMAKYGGSLARCKSKVKDLTTLLPRAELAAASAAKARSKRLPRSWATLALHRMPSDPEVDGPSTSSAPVGPPTSAANTSATPSTRPSSMLKGKERAGTLITRDPGGEPVDDDDDNNADKRGASSDSDIEEVLPPPATRSLAPPVLRNPPSKRNLSPELDVDMEESPKPINPPKKARLSRQAAGPSIVLSAAALTTLDIFRDRGINLVLAEVEGVSEEHRSAIVFSATCDLCGHDCDHGIRLKCIGKKTSKPERL</sequence>
<reference evidence="2" key="1">
    <citation type="journal article" date="2018" name="Genome Biol. Evol.">
        <title>Genomics and development of Lentinus tigrinus, a white-rot wood-decaying mushroom with dimorphic fruiting bodies.</title>
        <authorList>
            <person name="Wu B."/>
            <person name="Xu Z."/>
            <person name="Knudson A."/>
            <person name="Carlson A."/>
            <person name="Chen N."/>
            <person name="Kovaka S."/>
            <person name="LaButti K."/>
            <person name="Lipzen A."/>
            <person name="Pennachio C."/>
            <person name="Riley R."/>
            <person name="Schakwitz W."/>
            <person name="Umezawa K."/>
            <person name="Ohm R.A."/>
            <person name="Grigoriev I.V."/>
            <person name="Nagy L.G."/>
            <person name="Gibbons J."/>
            <person name="Hibbett D."/>
        </authorList>
    </citation>
    <scope>NUCLEOTIDE SEQUENCE [LARGE SCALE GENOMIC DNA]</scope>
    <source>
        <strain evidence="2">ALCF2SS1-6</strain>
    </source>
</reference>
<feature type="region of interest" description="Disordered" evidence="1">
    <location>
        <begin position="377"/>
        <end position="502"/>
    </location>
</feature>
<accession>A0A5C2RTE6</accession>
<feature type="compositionally biased region" description="Low complexity" evidence="1">
    <location>
        <begin position="397"/>
        <end position="413"/>
    </location>
</feature>
<dbReference type="EMBL" id="ML122321">
    <property type="protein sequence ID" value="RPD53476.1"/>
    <property type="molecule type" value="Genomic_DNA"/>
</dbReference>
<dbReference type="STRING" id="1328759.A0A5C2RTE6"/>
<gene>
    <name evidence="2" type="ORF">L227DRAFT_567935</name>
</gene>
<evidence type="ECO:0000313" key="3">
    <source>
        <dbReference type="Proteomes" id="UP000313359"/>
    </source>
</evidence>
<dbReference type="Proteomes" id="UP000313359">
    <property type="component" value="Unassembled WGS sequence"/>
</dbReference>
<organism evidence="2 3">
    <name type="scientific">Lentinus tigrinus ALCF2SS1-6</name>
    <dbReference type="NCBI Taxonomy" id="1328759"/>
    <lineage>
        <taxon>Eukaryota</taxon>
        <taxon>Fungi</taxon>
        <taxon>Dikarya</taxon>
        <taxon>Basidiomycota</taxon>
        <taxon>Agaricomycotina</taxon>
        <taxon>Agaricomycetes</taxon>
        <taxon>Polyporales</taxon>
        <taxon>Polyporaceae</taxon>
        <taxon>Lentinus</taxon>
    </lineage>
</organism>
<protein>
    <submittedName>
        <fullName evidence="2">Uncharacterized protein</fullName>
    </submittedName>
</protein>
<evidence type="ECO:0000256" key="1">
    <source>
        <dbReference type="SAM" id="MobiDB-lite"/>
    </source>
</evidence>
<evidence type="ECO:0000313" key="2">
    <source>
        <dbReference type="EMBL" id="RPD53476.1"/>
    </source>
</evidence>
<dbReference type="AlphaFoldDB" id="A0A5C2RTE6"/>
<keyword evidence="3" id="KW-1185">Reference proteome</keyword>